<protein>
    <submittedName>
        <fullName evidence="1">Uncharacterized protein</fullName>
    </submittedName>
</protein>
<gene>
    <name evidence="1" type="ORF">CLV31_1078</name>
</gene>
<name>A0A326S0C9_9BACT</name>
<dbReference type="EMBL" id="QKTX01000007">
    <property type="protein sequence ID" value="PZV83056.1"/>
    <property type="molecule type" value="Genomic_DNA"/>
</dbReference>
<evidence type="ECO:0000313" key="2">
    <source>
        <dbReference type="Proteomes" id="UP000248917"/>
    </source>
</evidence>
<keyword evidence="2" id="KW-1185">Reference proteome</keyword>
<dbReference type="OrthoDB" id="7942934at2"/>
<dbReference type="RefSeq" id="WP_111392872.1">
    <property type="nucleotide sequence ID" value="NZ_QKTX01000007.1"/>
</dbReference>
<evidence type="ECO:0000313" key="1">
    <source>
        <dbReference type="EMBL" id="PZV83056.1"/>
    </source>
</evidence>
<proteinExistence type="predicted"/>
<reference evidence="1 2" key="1">
    <citation type="submission" date="2018-06" db="EMBL/GenBank/DDBJ databases">
        <title>Genomic Encyclopedia of Archaeal and Bacterial Type Strains, Phase II (KMG-II): from individual species to whole genera.</title>
        <authorList>
            <person name="Goeker M."/>
        </authorList>
    </citation>
    <scope>NUCLEOTIDE SEQUENCE [LARGE SCALE GENOMIC DNA]</scope>
    <source>
        <strain evidence="1 2">T4</strain>
    </source>
</reference>
<organism evidence="1 2">
    <name type="scientific">Algoriphagus aquaeductus</name>
    <dbReference type="NCBI Taxonomy" id="475299"/>
    <lineage>
        <taxon>Bacteria</taxon>
        <taxon>Pseudomonadati</taxon>
        <taxon>Bacteroidota</taxon>
        <taxon>Cytophagia</taxon>
        <taxon>Cytophagales</taxon>
        <taxon>Cyclobacteriaceae</taxon>
        <taxon>Algoriphagus</taxon>
    </lineage>
</organism>
<dbReference type="AlphaFoldDB" id="A0A326S0C9"/>
<dbReference type="Proteomes" id="UP000248917">
    <property type="component" value="Unassembled WGS sequence"/>
</dbReference>
<sequence length="308" mass="34805">MSTQALIQKILHKIGDPKIVSKLAQNLSGSEFNSLMLEVFKQRAASVSPSELLRNYEKNRFTLPASSDPIRILERKLNWLQAAKIKGFEPVTCSPAAPFGSCSSFGTVHQDKVISAVRGTEIMADATNILALQLALSHKKGSKDLKRFATTHRHIRAQHFDQPNFTAHFEVFGMASGGVDSGSFRFEKEELIAHLSLILHLLRHSFPDREFRLAFYLKENPESWKARLENWLQNSISIPMTFQEDPEHHYYESFQFKVFLTHEGHLIDLADGGLVDWTKMLTGNQKHRCLISGIGLELVEKLASNPLP</sequence>
<comment type="caution">
    <text evidence="1">The sequence shown here is derived from an EMBL/GenBank/DDBJ whole genome shotgun (WGS) entry which is preliminary data.</text>
</comment>
<accession>A0A326S0C9</accession>